<dbReference type="InterPro" id="IPR004709">
    <property type="entry name" value="NaH_exchanger"/>
</dbReference>
<feature type="transmembrane region" description="Helical" evidence="9">
    <location>
        <begin position="12"/>
        <end position="29"/>
    </location>
</feature>
<keyword evidence="5" id="KW-0915">Sodium</keyword>
<feature type="transmembrane region" description="Helical" evidence="9">
    <location>
        <begin position="66"/>
        <end position="86"/>
    </location>
</feature>
<dbReference type="GO" id="GO:0051453">
    <property type="term" value="P:regulation of intracellular pH"/>
    <property type="evidence" value="ECO:0007669"/>
    <property type="project" value="TreeGrafter"/>
</dbReference>
<dbReference type="GO" id="GO:0005886">
    <property type="term" value="C:plasma membrane"/>
    <property type="evidence" value="ECO:0007669"/>
    <property type="project" value="TreeGrafter"/>
</dbReference>
<evidence type="ECO:0000256" key="8">
    <source>
        <dbReference type="ARBA" id="ARBA00023201"/>
    </source>
</evidence>
<dbReference type="InterPro" id="IPR018422">
    <property type="entry name" value="Cation/H_exchanger_CPA1"/>
</dbReference>
<dbReference type="WBParaSite" id="PSAMB.scaffold17375size1137.g37250.t1">
    <property type="protein sequence ID" value="PSAMB.scaffold17375size1137.g37250.t1"/>
    <property type="gene ID" value="PSAMB.scaffold17375size1137.g37250"/>
</dbReference>
<name>A0A914VAS7_9BILA</name>
<dbReference type="InterPro" id="IPR006153">
    <property type="entry name" value="Cation/H_exchanger_TM"/>
</dbReference>
<organism evidence="11 12">
    <name type="scientific">Plectus sambesii</name>
    <dbReference type="NCBI Taxonomy" id="2011161"/>
    <lineage>
        <taxon>Eukaryota</taxon>
        <taxon>Metazoa</taxon>
        <taxon>Ecdysozoa</taxon>
        <taxon>Nematoda</taxon>
        <taxon>Chromadorea</taxon>
        <taxon>Plectida</taxon>
        <taxon>Plectina</taxon>
        <taxon>Plectoidea</taxon>
        <taxon>Plectidae</taxon>
        <taxon>Plectus</taxon>
    </lineage>
</organism>
<evidence type="ECO:0000313" key="12">
    <source>
        <dbReference type="WBParaSite" id="PSAMB.scaffold17375size1137.g37250.t1"/>
    </source>
</evidence>
<feature type="transmembrane region" description="Helical" evidence="9">
    <location>
        <begin position="35"/>
        <end position="54"/>
    </location>
</feature>
<evidence type="ECO:0000256" key="6">
    <source>
        <dbReference type="ARBA" id="ARBA00023065"/>
    </source>
</evidence>
<evidence type="ECO:0000256" key="9">
    <source>
        <dbReference type="SAM" id="Phobius"/>
    </source>
</evidence>
<protein>
    <submittedName>
        <fullName evidence="12">Cation/H+ exchanger domain-containing protein</fullName>
    </submittedName>
</protein>
<evidence type="ECO:0000256" key="4">
    <source>
        <dbReference type="ARBA" id="ARBA00022989"/>
    </source>
</evidence>
<keyword evidence="3 9" id="KW-0812">Transmembrane</keyword>
<evidence type="ECO:0000256" key="2">
    <source>
        <dbReference type="ARBA" id="ARBA00022448"/>
    </source>
</evidence>
<dbReference type="GO" id="GO:0098719">
    <property type="term" value="P:sodium ion import across plasma membrane"/>
    <property type="evidence" value="ECO:0007669"/>
    <property type="project" value="TreeGrafter"/>
</dbReference>
<dbReference type="Pfam" id="PF00999">
    <property type="entry name" value="Na_H_Exchanger"/>
    <property type="match status" value="1"/>
</dbReference>
<evidence type="ECO:0000256" key="1">
    <source>
        <dbReference type="ARBA" id="ARBA00004141"/>
    </source>
</evidence>
<dbReference type="AlphaFoldDB" id="A0A914VAS7"/>
<evidence type="ECO:0000256" key="7">
    <source>
        <dbReference type="ARBA" id="ARBA00023136"/>
    </source>
</evidence>
<comment type="subcellular location">
    <subcellularLocation>
        <location evidence="1">Membrane</location>
        <topology evidence="1">Multi-pass membrane protein</topology>
    </subcellularLocation>
</comment>
<evidence type="ECO:0000256" key="5">
    <source>
        <dbReference type="ARBA" id="ARBA00023053"/>
    </source>
</evidence>
<keyword evidence="6" id="KW-0406">Ion transport</keyword>
<dbReference type="PANTHER" id="PTHR10110">
    <property type="entry name" value="SODIUM/HYDROGEN EXCHANGER"/>
    <property type="match status" value="1"/>
</dbReference>
<dbReference type="PRINTS" id="PR01084">
    <property type="entry name" value="NAHEXCHNGR"/>
</dbReference>
<keyword evidence="2" id="KW-0813">Transport</keyword>
<dbReference type="GO" id="GO:0015385">
    <property type="term" value="F:sodium:proton antiporter activity"/>
    <property type="evidence" value="ECO:0007669"/>
    <property type="project" value="InterPro"/>
</dbReference>
<keyword evidence="8" id="KW-0739">Sodium transport</keyword>
<evidence type="ECO:0000313" key="11">
    <source>
        <dbReference type="Proteomes" id="UP000887566"/>
    </source>
</evidence>
<keyword evidence="11" id="KW-1185">Reference proteome</keyword>
<accession>A0A914VAS7</accession>
<dbReference type="Proteomes" id="UP000887566">
    <property type="component" value="Unplaced"/>
</dbReference>
<dbReference type="PANTHER" id="PTHR10110:SF98">
    <property type="entry name" value="SODIUM_HYDROGEN EXCHANGER"/>
    <property type="match status" value="1"/>
</dbReference>
<keyword evidence="4 9" id="KW-1133">Transmembrane helix</keyword>
<reference evidence="12" key="1">
    <citation type="submission" date="2022-11" db="UniProtKB">
        <authorList>
            <consortium name="WormBaseParasite"/>
        </authorList>
    </citation>
    <scope>IDENTIFICATION</scope>
</reference>
<sequence>MSSHEFHLNPDLFFLYLLPPIVLDAGYFMPSRAFLHNIVTILIFAVFGTLWNTLSIGLTLYYCQDWFSMEFGIVDIFLFSALIAAVDPVA</sequence>
<proteinExistence type="predicted"/>
<dbReference type="GO" id="GO:0015386">
    <property type="term" value="F:potassium:proton antiporter activity"/>
    <property type="evidence" value="ECO:0007669"/>
    <property type="project" value="TreeGrafter"/>
</dbReference>
<feature type="domain" description="Cation/H+ exchanger transmembrane" evidence="10">
    <location>
        <begin position="8"/>
        <end position="90"/>
    </location>
</feature>
<evidence type="ECO:0000259" key="10">
    <source>
        <dbReference type="Pfam" id="PF00999"/>
    </source>
</evidence>
<keyword evidence="7 9" id="KW-0472">Membrane</keyword>
<evidence type="ECO:0000256" key="3">
    <source>
        <dbReference type="ARBA" id="ARBA00022692"/>
    </source>
</evidence>